<accession>A0ABU6RSI9</accession>
<dbReference type="Proteomes" id="UP001341840">
    <property type="component" value="Unassembled WGS sequence"/>
</dbReference>
<dbReference type="EMBL" id="JASCZI010031370">
    <property type="protein sequence ID" value="MED6126623.1"/>
    <property type="molecule type" value="Genomic_DNA"/>
</dbReference>
<evidence type="ECO:0000313" key="1">
    <source>
        <dbReference type="EMBL" id="MED6126623.1"/>
    </source>
</evidence>
<sequence>MGVDYVRLISVGTCCSRCVASCRTKNKKKSHCPALIRMEAPVPDLNDELRSDVVGNNDGIGVVGPLESLTEQDILRRVFRTEDDAYEFYKSFGKVCGFGVRRGDMFKDEDDNLIRRTFFCNR</sequence>
<protein>
    <recommendedName>
        <fullName evidence="3">FAR1 domain-containing protein</fullName>
    </recommendedName>
</protein>
<organism evidence="1 2">
    <name type="scientific">Stylosanthes scabra</name>
    <dbReference type="NCBI Taxonomy" id="79078"/>
    <lineage>
        <taxon>Eukaryota</taxon>
        <taxon>Viridiplantae</taxon>
        <taxon>Streptophyta</taxon>
        <taxon>Embryophyta</taxon>
        <taxon>Tracheophyta</taxon>
        <taxon>Spermatophyta</taxon>
        <taxon>Magnoliopsida</taxon>
        <taxon>eudicotyledons</taxon>
        <taxon>Gunneridae</taxon>
        <taxon>Pentapetalae</taxon>
        <taxon>rosids</taxon>
        <taxon>fabids</taxon>
        <taxon>Fabales</taxon>
        <taxon>Fabaceae</taxon>
        <taxon>Papilionoideae</taxon>
        <taxon>50 kb inversion clade</taxon>
        <taxon>dalbergioids sensu lato</taxon>
        <taxon>Dalbergieae</taxon>
        <taxon>Pterocarpus clade</taxon>
        <taxon>Stylosanthes</taxon>
    </lineage>
</organism>
<gene>
    <name evidence="1" type="ORF">PIB30_080222</name>
</gene>
<evidence type="ECO:0000313" key="2">
    <source>
        <dbReference type="Proteomes" id="UP001341840"/>
    </source>
</evidence>
<comment type="caution">
    <text evidence="1">The sequence shown here is derived from an EMBL/GenBank/DDBJ whole genome shotgun (WGS) entry which is preliminary data.</text>
</comment>
<keyword evidence="2" id="KW-1185">Reference proteome</keyword>
<reference evidence="1 2" key="1">
    <citation type="journal article" date="2023" name="Plants (Basel)">
        <title>Bridging the Gap: Combining Genomics and Transcriptomics Approaches to Understand Stylosanthes scabra, an Orphan Legume from the Brazilian Caatinga.</title>
        <authorList>
            <person name="Ferreira-Neto J.R.C."/>
            <person name="da Silva M.D."/>
            <person name="Binneck E."/>
            <person name="de Melo N.F."/>
            <person name="da Silva R.H."/>
            <person name="de Melo A.L.T.M."/>
            <person name="Pandolfi V."/>
            <person name="Bustamante F.O."/>
            <person name="Brasileiro-Vidal A.C."/>
            <person name="Benko-Iseppon A.M."/>
        </authorList>
    </citation>
    <scope>NUCLEOTIDE SEQUENCE [LARGE SCALE GENOMIC DNA]</scope>
    <source>
        <tissue evidence="1">Leaves</tissue>
    </source>
</reference>
<name>A0ABU6RSI9_9FABA</name>
<evidence type="ECO:0008006" key="3">
    <source>
        <dbReference type="Google" id="ProtNLM"/>
    </source>
</evidence>
<proteinExistence type="predicted"/>